<evidence type="ECO:0000313" key="1">
    <source>
        <dbReference type="EMBL" id="VDK30798.1"/>
    </source>
</evidence>
<evidence type="ECO:0000313" key="2">
    <source>
        <dbReference type="Proteomes" id="UP000271098"/>
    </source>
</evidence>
<gene>
    <name evidence="1" type="ORF">GPUH_LOCUS1725</name>
</gene>
<dbReference type="AlphaFoldDB" id="A0A183CZ34"/>
<reference evidence="1 2" key="2">
    <citation type="submission" date="2018-11" db="EMBL/GenBank/DDBJ databases">
        <authorList>
            <consortium name="Pathogen Informatics"/>
        </authorList>
    </citation>
    <scope>NUCLEOTIDE SEQUENCE [LARGE SCALE GENOMIC DNA]</scope>
</reference>
<keyword evidence="2" id="KW-1185">Reference proteome</keyword>
<dbReference type="EMBL" id="UYRT01002221">
    <property type="protein sequence ID" value="VDK30798.1"/>
    <property type="molecule type" value="Genomic_DNA"/>
</dbReference>
<reference evidence="3" key="1">
    <citation type="submission" date="2016-06" db="UniProtKB">
        <authorList>
            <consortium name="WormBaseParasite"/>
        </authorList>
    </citation>
    <scope>IDENTIFICATION</scope>
</reference>
<accession>A0A183CZ34</accession>
<dbReference type="WBParaSite" id="GPUH_0000172901-mRNA-1">
    <property type="protein sequence ID" value="GPUH_0000172901-mRNA-1"/>
    <property type="gene ID" value="GPUH_0000172901"/>
</dbReference>
<name>A0A183CZ34_9BILA</name>
<protein>
    <submittedName>
        <fullName evidence="3">DUF1905 domain-containing protein</fullName>
    </submittedName>
</protein>
<sequence>MGQDLTMKLRGTGKEIVRGVSSRQMKLLGSIKLKLRWGQEERPIEMFVEAEDGIGDPLLLSTKALVKSRR</sequence>
<evidence type="ECO:0000313" key="3">
    <source>
        <dbReference type="WBParaSite" id="GPUH_0000172901-mRNA-1"/>
    </source>
</evidence>
<proteinExistence type="predicted"/>
<dbReference type="Proteomes" id="UP000271098">
    <property type="component" value="Unassembled WGS sequence"/>
</dbReference>
<organism evidence="3">
    <name type="scientific">Gongylonema pulchrum</name>
    <dbReference type="NCBI Taxonomy" id="637853"/>
    <lineage>
        <taxon>Eukaryota</taxon>
        <taxon>Metazoa</taxon>
        <taxon>Ecdysozoa</taxon>
        <taxon>Nematoda</taxon>
        <taxon>Chromadorea</taxon>
        <taxon>Rhabditida</taxon>
        <taxon>Spirurina</taxon>
        <taxon>Spiruromorpha</taxon>
        <taxon>Spiruroidea</taxon>
        <taxon>Gongylonematidae</taxon>
        <taxon>Gongylonema</taxon>
    </lineage>
</organism>